<evidence type="ECO:0000256" key="5">
    <source>
        <dbReference type="ARBA" id="ARBA00023136"/>
    </source>
</evidence>
<evidence type="ECO:0000256" key="1">
    <source>
        <dbReference type="ARBA" id="ARBA00004609"/>
    </source>
</evidence>
<feature type="chain" id="PRO_5043428062" evidence="7">
    <location>
        <begin position="27"/>
        <end position="214"/>
    </location>
</feature>
<keyword evidence="3" id="KW-0449">Lipoprotein</keyword>
<comment type="subcellular location">
    <subcellularLocation>
        <location evidence="1">Cell membrane</location>
        <topology evidence="1">Lipid-anchor</topology>
        <topology evidence="1">GPI-anchor</topology>
    </subcellularLocation>
</comment>
<dbReference type="GO" id="GO:0098552">
    <property type="term" value="C:side of membrane"/>
    <property type="evidence" value="ECO:0007669"/>
    <property type="project" value="UniProtKB-KW"/>
</dbReference>
<evidence type="ECO:0000256" key="2">
    <source>
        <dbReference type="ARBA" id="ARBA00022475"/>
    </source>
</evidence>
<reference evidence="8" key="2">
    <citation type="submission" date="2021-12" db="EMBL/GenBank/DDBJ databases">
        <title>Resequencing data analysis of finger millet.</title>
        <authorList>
            <person name="Hatakeyama M."/>
            <person name="Aluri S."/>
            <person name="Balachadran M.T."/>
            <person name="Sivarajan S.R."/>
            <person name="Poveda L."/>
            <person name="Shimizu-Inatsugi R."/>
            <person name="Schlapbach R."/>
            <person name="Sreeman S.M."/>
            <person name="Shimizu K.K."/>
        </authorList>
    </citation>
    <scope>NUCLEOTIDE SEQUENCE</scope>
</reference>
<organism evidence="8 9">
    <name type="scientific">Eleusine coracana subsp. coracana</name>
    <dbReference type="NCBI Taxonomy" id="191504"/>
    <lineage>
        <taxon>Eukaryota</taxon>
        <taxon>Viridiplantae</taxon>
        <taxon>Streptophyta</taxon>
        <taxon>Embryophyta</taxon>
        <taxon>Tracheophyta</taxon>
        <taxon>Spermatophyta</taxon>
        <taxon>Magnoliopsida</taxon>
        <taxon>Liliopsida</taxon>
        <taxon>Poales</taxon>
        <taxon>Poaceae</taxon>
        <taxon>PACMAD clade</taxon>
        <taxon>Chloridoideae</taxon>
        <taxon>Cynodonteae</taxon>
        <taxon>Eleusininae</taxon>
        <taxon>Eleusine</taxon>
    </lineage>
</organism>
<feature type="region of interest" description="Disordered" evidence="6">
    <location>
        <begin position="33"/>
        <end position="104"/>
    </location>
</feature>
<evidence type="ECO:0000313" key="8">
    <source>
        <dbReference type="EMBL" id="GJN27301.1"/>
    </source>
</evidence>
<comment type="caution">
    <text evidence="8">The sequence shown here is derived from an EMBL/GenBank/DDBJ whole genome shotgun (WGS) entry which is preliminary data.</text>
</comment>
<keyword evidence="9" id="KW-1185">Reference proteome</keyword>
<evidence type="ECO:0000256" key="7">
    <source>
        <dbReference type="SAM" id="SignalP"/>
    </source>
</evidence>
<evidence type="ECO:0000256" key="4">
    <source>
        <dbReference type="ARBA" id="ARBA00022729"/>
    </source>
</evidence>
<dbReference type="PANTHER" id="PTHR32077:SF9">
    <property type="entry name" value="FASCICLIN-LIKE ARABINOGALACTAN PROTEIN 7"/>
    <property type="match status" value="1"/>
</dbReference>
<dbReference type="GO" id="GO:0005886">
    <property type="term" value="C:plasma membrane"/>
    <property type="evidence" value="ECO:0007669"/>
    <property type="project" value="UniProtKB-SubCell"/>
</dbReference>
<feature type="region of interest" description="Disordered" evidence="6">
    <location>
        <begin position="146"/>
        <end position="191"/>
    </location>
</feature>
<protein>
    <submittedName>
        <fullName evidence="8">Uncharacterized protein</fullName>
    </submittedName>
</protein>
<reference evidence="8" key="1">
    <citation type="journal article" date="2018" name="DNA Res.">
        <title>Multiple hybrid de novo genome assembly of finger millet, an orphan allotetraploid crop.</title>
        <authorList>
            <person name="Hatakeyama M."/>
            <person name="Aluri S."/>
            <person name="Balachadran M.T."/>
            <person name="Sivarajan S.R."/>
            <person name="Patrignani A."/>
            <person name="Gruter S."/>
            <person name="Poveda L."/>
            <person name="Shimizu-Inatsugi R."/>
            <person name="Baeten J."/>
            <person name="Francoijs K.J."/>
            <person name="Nataraja K.N."/>
            <person name="Reddy Y.A.N."/>
            <person name="Phadnis S."/>
            <person name="Ravikumar R.L."/>
            <person name="Schlapbach R."/>
            <person name="Sreeman S.M."/>
            <person name="Shimizu K.K."/>
        </authorList>
    </citation>
    <scope>NUCLEOTIDE SEQUENCE</scope>
</reference>
<keyword evidence="4 7" id="KW-0732">Signal</keyword>
<dbReference type="PANTHER" id="PTHR32077">
    <property type="entry name" value="FASCICLIN-LIKE ARABINOGALACTAN PROTEIN"/>
    <property type="match status" value="1"/>
</dbReference>
<accession>A0AAV5EZ34</accession>
<evidence type="ECO:0000256" key="6">
    <source>
        <dbReference type="SAM" id="MobiDB-lite"/>
    </source>
</evidence>
<evidence type="ECO:0000256" key="3">
    <source>
        <dbReference type="ARBA" id="ARBA00022622"/>
    </source>
</evidence>
<dbReference type="EMBL" id="BQKI01000079">
    <property type="protein sequence ID" value="GJN27301.1"/>
    <property type="molecule type" value="Genomic_DNA"/>
</dbReference>
<feature type="signal peptide" evidence="7">
    <location>
        <begin position="1"/>
        <end position="26"/>
    </location>
</feature>
<dbReference type="InterPro" id="IPR045003">
    <property type="entry name" value="FLA_A"/>
</dbReference>
<sequence length="214" mass="22110">MIRRAAAVALFVAAVMPVSVLHAAGADRTLARMPLAPEPPSKRRAVRHIPHVPAADRSRPGAVGSVEAPPQGPDAVPHAGQAVRPRRVRGAQPEQPGDDAGGTVRVRSRWAEANVVGSVSVAGPMAVYELDRVLLPDSLFPARPPVAEAPAPAPSLGEEAASTPPVMEPHHHVAPRQYGSAGTADTPTSSACRPWDSRNAAAAAFGALLILVVV</sequence>
<keyword evidence="2" id="KW-1003">Cell membrane</keyword>
<proteinExistence type="predicted"/>
<evidence type="ECO:0000313" key="9">
    <source>
        <dbReference type="Proteomes" id="UP001054889"/>
    </source>
</evidence>
<dbReference type="AlphaFoldDB" id="A0AAV5EZ34"/>
<gene>
    <name evidence="8" type="primary">gb15314</name>
    <name evidence="8" type="ORF">PR202_gb15314</name>
</gene>
<keyword evidence="5" id="KW-0472">Membrane</keyword>
<keyword evidence="3" id="KW-0336">GPI-anchor</keyword>
<name>A0AAV5EZ34_ELECO</name>
<keyword evidence="3" id="KW-0325">Glycoprotein</keyword>
<dbReference type="GO" id="GO:0009834">
    <property type="term" value="P:plant-type secondary cell wall biogenesis"/>
    <property type="evidence" value="ECO:0007669"/>
    <property type="project" value="TreeGrafter"/>
</dbReference>
<dbReference type="Proteomes" id="UP001054889">
    <property type="component" value="Unassembled WGS sequence"/>
</dbReference>